<protein>
    <submittedName>
        <fullName evidence="3">Uncharacterized protein</fullName>
    </submittedName>
</protein>
<evidence type="ECO:0000313" key="3">
    <source>
        <dbReference type="EMBL" id="KAJ7764212.1"/>
    </source>
</evidence>
<comment type="caution">
    <text evidence="3">The sequence shown here is derived from an EMBL/GenBank/DDBJ whole genome shotgun (WGS) entry which is preliminary data.</text>
</comment>
<accession>A0AAD7NKE3</accession>
<evidence type="ECO:0000313" key="4">
    <source>
        <dbReference type="Proteomes" id="UP001215598"/>
    </source>
</evidence>
<feature type="chain" id="PRO_5042066235" evidence="2">
    <location>
        <begin position="21"/>
        <end position="203"/>
    </location>
</feature>
<dbReference type="Proteomes" id="UP001215598">
    <property type="component" value="Unassembled WGS sequence"/>
</dbReference>
<keyword evidence="4" id="KW-1185">Reference proteome</keyword>
<feature type="region of interest" description="Disordered" evidence="1">
    <location>
        <begin position="151"/>
        <end position="171"/>
    </location>
</feature>
<reference evidence="3" key="1">
    <citation type="submission" date="2023-03" db="EMBL/GenBank/DDBJ databases">
        <title>Massive genome expansion in bonnet fungi (Mycena s.s.) driven by repeated elements and novel gene families across ecological guilds.</title>
        <authorList>
            <consortium name="Lawrence Berkeley National Laboratory"/>
            <person name="Harder C.B."/>
            <person name="Miyauchi S."/>
            <person name="Viragh M."/>
            <person name="Kuo A."/>
            <person name="Thoen E."/>
            <person name="Andreopoulos B."/>
            <person name="Lu D."/>
            <person name="Skrede I."/>
            <person name="Drula E."/>
            <person name="Henrissat B."/>
            <person name="Morin E."/>
            <person name="Kohler A."/>
            <person name="Barry K."/>
            <person name="LaButti K."/>
            <person name="Morin E."/>
            <person name="Salamov A."/>
            <person name="Lipzen A."/>
            <person name="Mereny Z."/>
            <person name="Hegedus B."/>
            <person name="Baldrian P."/>
            <person name="Stursova M."/>
            <person name="Weitz H."/>
            <person name="Taylor A."/>
            <person name="Grigoriev I.V."/>
            <person name="Nagy L.G."/>
            <person name="Martin F."/>
            <person name="Kauserud H."/>
        </authorList>
    </citation>
    <scope>NUCLEOTIDE SEQUENCE</scope>
    <source>
        <strain evidence="3">CBHHK182m</strain>
    </source>
</reference>
<name>A0AAD7NKE3_9AGAR</name>
<gene>
    <name evidence="3" type="ORF">B0H16DRAFT_1687662</name>
</gene>
<keyword evidence="2" id="KW-0732">Signal</keyword>
<dbReference type="EMBL" id="JARKIB010000028">
    <property type="protein sequence ID" value="KAJ7764212.1"/>
    <property type="molecule type" value="Genomic_DNA"/>
</dbReference>
<organism evidence="3 4">
    <name type="scientific">Mycena metata</name>
    <dbReference type="NCBI Taxonomy" id="1033252"/>
    <lineage>
        <taxon>Eukaryota</taxon>
        <taxon>Fungi</taxon>
        <taxon>Dikarya</taxon>
        <taxon>Basidiomycota</taxon>
        <taxon>Agaricomycotina</taxon>
        <taxon>Agaricomycetes</taxon>
        <taxon>Agaricomycetidae</taxon>
        <taxon>Agaricales</taxon>
        <taxon>Marasmiineae</taxon>
        <taxon>Mycenaceae</taxon>
        <taxon>Mycena</taxon>
    </lineage>
</organism>
<dbReference type="AlphaFoldDB" id="A0AAD7NKE3"/>
<proteinExistence type="predicted"/>
<sequence length="203" mass="20306">MCTPAAFAALLLSTSLHVSGQTLYGVPTPGGLLVPESTRSISVGGVGADGATTYVDVGVYPTFAASSPIVFSTGTPISYTVTFVEGASEFHETGTFLGAPDVESCTFSADGEVACVNVAQVPDGVAMVTSTTERFSGSVVPIFTLGAGRNPTSGSAPSGTSPPSSSLSATPISPSSSDGVLLKTHTPFGFTFLVGVLFGLLVL</sequence>
<feature type="signal peptide" evidence="2">
    <location>
        <begin position="1"/>
        <end position="20"/>
    </location>
</feature>
<evidence type="ECO:0000256" key="1">
    <source>
        <dbReference type="SAM" id="MobiDB-lite"/>
    </source>
</evidence>
<evidence type="ECO:0000256" key="2">
    <source>
        <dbReference type="SAM" id="SignalP"/>
    </source>
</evidence>